<comment type="caution">
    <text evidence="2">The sequence shown here is derived from an EMBL/GenBank/DDBJ whole genome shotgun (WGS) entry which is preliminary data.</text>
</comment>
<dbReference type="AlphaFoldDB" id="A0A940MHB8"/>
<keyword evidence="3" id="KW-1185">Reference proteome</keyword>
<evidence type="ECO:0000256" key="1">
    <source>
        <dbReference type="SAM" id="MobiDB-lite"/>
    </source>
</evidence>
<dbReference type="Proteomes" id="UP000670475">
    <property type="component" value="Unassembled WGS sequence"/>
</dbReference>
<evidence type="ECO:0000313" key="2">
    <source>
        <dbReference type="EMBL" id="MBP0461224.1"/>
    </source>
</evidence>
<dbReference type="EMBL" id="JAGIQL010000169">
    <property type="protein sequence ID" value="MBP0461224.1"/>
    <property type="molecule type" value="Genomic_DNA"/>
</dbReference>
<proteinExistence type="predicted"/>
<sequence>MKPESCPRCFAPAGEDGRPDCACAERPDREQDGDTAAQEAPEASEAPEAPERRDVPEGPVAAVAGAETTALVAGSAPLSGSVIDTGGPAAGVAEADGRRGRRGALLAVAAGAVV</sequence>
<organism evidence="2 3">
    <name type="scientific">Streptomyces montanisoli</name>
    <dbReference type="NCBI Taxonomy" id="2798581"/>
    <lineage>
        <taxon>Bacteria</taxon>
        <taxon>Bacillati</taxon>
        <taxon>Actinomycetota</taxon>
        <taxon>Actinomycetes</taxon>
        <taxon>Kitasatosporales</taxon>
        <taxon>Streptomycetaceae</taxon>
        <taxon>Streptomyces</taxon>
    </lineage>
</organism>
<gene>
    <name evidence="2" type="ORF">JFN87_27730</name>
</gene>
<evidence type="ECO:0000313" key="3">
    <source>
        <dbReference type="Proteomes" id="UP000670475"/>
    </source>
</evidence>
<feature type="non-terminal residue" evidence="2">
    <location>
        <position position="114"/>
    </location>
</feature>
<reference evidence="2" key="1">
    <citation type="submission" date="2021-03" db="EMBL/GenBank/DDBJ databases">
        <title>Whole genome sequence of Streptomyces bomunensis MMS17-BM035.</title>
        <authorList>
            <person name="Lee J.H."/>
        </authorList>
    </citation>
    <scope>NUCLEOTIDE SEQUENCE</scope>
    <source>
        <strain evidence="2">MMS17-BM035</strain>
    </source>
</reference>
<feature type="compositionally biased region" description="Basic and acidic residues" evidence="1">
    <location>
        <begin position="15"/>
        <end position="32"/>
    </location>
</feature>
<accession>A0A940MHB8</accession>
<name>A0A940MHB8_9ACTN</name>
<protein>
    <submittedName>
        <fullName evidence="2">Uncharacterized protein</fullName>
    </submittedName>
</protein>
<feature type="region of interest" description="Disordered" evidence="1">
    <location>
        <begin position="1"/>
        <end position="58"/>
    </location>
</feature>
<feature type="compositionally biased region" description="Low complexity" evidence="1">
    <location>
        <begin position="36"/>
        <end position="47"/>
    </location>
</feature>